<dbReference type="EMBL" id="CP033923">
    <property type="protein sequence ID" value="AZA89190.1"/>
    <property type="molecule type" value="Genomic_DNA"/>
</dbReference>
<protein>
    <recommendedName>
        <fullName evidence="3">DUF3828 domain-containing protein</fullName>
    </recommendedName>
</protein>
<proteinExistence type="predicted"/>
<keyword evidence="2" id="KW-1185">Reference proteome</keyword>
<dbReference type="AlphaFoldDB" id="A0AAD0YGR7"/>
<dbReference type="Gene3D" id="3.10.450.50">
    <property type="match status" value="1"/>
</dbReference>
<evidence type="ECO:0008006" key="3">
    <source>
        <dbReference type="Google" id="ProtNLM"/>
    </source>
</evidence>
<evidence type="ECO:0000313" key="2">
    <source>
        <dbReference type="Proteomes" id="UP000278288"/>
    </source>
</evidence>
<organism evidence="1 2">
    <name type="scientific">Chryseobacterium nakagawai</name>
    <dbReference type="NCBI Taxonomy" id="1241982"/>
    <lineage>
        <taxon>Bacteria</taxon>
        <taxon>Pseudomonadati</taxon>
        <taxon>Bacteroidota</taxon>
        <taxon>Flavobacteriia</taxon>
        <taxon>Flavobacteriales</taxon>
        <taxon>Weeksellaceae</taxon>
        <taxon>Chryseobacterium group</taxon>
        <taxon>Chryseobacterium</taxon>
    </lineage>
</organism>
<evidence type="ECO:0000313" key="1">
    <source>
        <dbReference type="EMBL" id="AZA89190.1"/>
    </source>
</evidence>
<gene>
    <name evidence="1" type="ORF">EG343_00345</name>
</gene>
<dbReference type="Proteomes" id="UP000278288">
    <property type="component" value="Chromosome"/>
</dbReference>
<reference evidence="1 2" key="1">
    <citation type="submission" date="2018-11" db="EMBL/GenBank/DDBJ databases">
        <title>Proposal to divide the Flavobacteriaceae and reorganize its genera based on Amino Acid Identity values calculated from whole genome sequences.</title>
        <authorList>
            <person name="Nicholson A.C."/>
            <person name="Gulvik C.A."/>
            <person name="Whitney A.M."/>
            <person name="Humrighouse B.W."/>
            <person name="Bell M."/>
            <person name="Holmes B."/>
            <person name="Steigerwalt A.G."/>
            <person name="Villarma A."/>
            <person name="Sheth M."/>
            <person name="Batra D."/>
            <person name="Pryor J."/>
            <person name="Bernardet J.-F."/>
            <person name="Hugo C."/>
            <person name="Kampfer P."/>
            <person name="Newman J."/>
            <person name="McQuiston J.R."/>
        </authorList>
    </citation>
    <scope>NUCLEOTIDE SEQUENCE [LARGE SCALE GENOMIC DNA]</scope>
    <source>
        <strain evidence="1 2">G0041</strain>
    </source>
</reference>
<name>A0AAD0YGR7_CHRNA</name>
<sequence length="208" mass="24188">MPGKPLLLSAACLLWIHCKKEETTKPSMVHDTINQKNTERITSKLQDNSPIETVKLFVIWYRDHEDNLSHFNTIKGGPQENDLPADYAVDFDQVNKEISFLKSSTFLSEKFLAAYQQNYIEGNEYFKKNPANDGPPHGFDYDYFFKTQDDYQSDLRDIKAIPFTAKQATPQISYVEFHLKNSGMTYRYTLSKNKDNHWQIDSIENISK</sequence>
<accession>A0AAD0YGR7</accession>
<dbReference type="KEGG" id="cnk:EG343_00345"/>